<proteinExistence type="predicted"/>
<protein>
    <submittedName>
        <fullName evidence="1">Uncharacterized protein</fullName>
    </submittedName>
</protein>
<dbReference type="AlphaFoldDB" id="A0A4Y2AYQ2"/>
<reference evidence="1 2" key="1">
    <citation type="journal article" date="2019" name="Sci. Rep.">
        <title>Orb-weaving spider Araneus ventricosus genome elucidates the spidroin gene catalogue.</title>
        <authorList>
            <person name="Kono N."/>
            <person name="Nakamura H."/>
            <person name="Ohtoshi R."/>
            <person name="Moran D.A.P."/>
            <person name="Shinohara A."/>
            <person name="Yoshida Y."/>
            <person name="Fujiwara M."/>
            <person name="Mori M."/>
            <person name="Tomita M."/>
            <person name="Arakawa K."/>
        </authorList>
    </citation>
    <scope>NUCLEOTIDE SEQUENCE [LARGE SCALE GENOMIC DNA]</scope>
</reference>
<evidence type="ECO:0000313" key="1">
    <source>
        <dbReference type="EMBL" id="GBL85000.1"/>
    </source>
</evidence>
<comment type="caution">
    <text evidence="1">The sequence shown here is derived from an EMBL/GenBank/DDBJ whole genome shotgun (WGS) entry which is preliminary data.</text>
</comment>
<dbReference type="EMBL" id="BGPR01000040">
    <property type="protein sequence ID" value="GBL85000.1"/>
    <property type="molecule type" value="Genomic_DNA"/>
</dbReference>
<sequence>MHWKDRLKLIGNDACETLNRGEPPDCCITNRTDTTELGDFSFPLATCAGTFHRPRRSDRSNPDPRYHLAQLIGRKSSSSKSRLFNSSTIEHYTNKAGKF</sequence>
<name>A0A4Y2AYQ2_ARAVE</name>
<dbReference type="Proteomes" id="UP000499080">
    <property type="component" value="Unassembled WGS sequence"/>
</dbReference>
<evidence type="ECO:0000313" key="2">
    <source>
        <dbReference type="Proteomes" id="UP000499080"/>
    </source>
</evidence>
<gene>
    <name evidence="1" type="ORF">AVEN_42246_1</name>
</gene>
<organism evidence="1 2">
    <name type="scientific">Araneus ventricosus</name>
    <name type="common">Orbweaver spider</name>
    <name type="synonym">Epeira ventricosa</name>
    <dbReference type="NCBI Taxonomy" id="182803"/>
    <lineage>
        <taxon>Eukaryota</taxon>
        <taxon>Metazoa</taxon>
        <taxon>Ecdysozoa</taxon>
        <taxon>Arthropoda</taxon>
        <taxon>Chelicerata</taxon>
        <taxon>Arachnida</taxon>
        <taxon>Araneae</taxon>
        <taxon>Araneomorphae</taxon>
        <taxon>Entelegynae</taxon>
        <taxon>Araneoidea</taxon>
        <taxon>Araneidae</taxon>
        <taxon>Araneus</taxon>
    </lineage>
</organism>
<keyword evidence="2" id="KW-1185">Reference proteome</keyword>
<accession>A0A4Y2AYQ2</accession>